<dbReference type="Pfam" id="PF13641">
    <property type="entry name" value="Glyco_tranf_2_3"/>
    <property type="match status" value="1"/>
</dbReference>
<evidence type="ECO:0000256" key="1">
    <source>
        <dbReference type="SAM" id="MobiDB-lite"/>
    </source>
</evidence>
<accession>A0A1I5DII7</accession>
<sequence>MRVSVANGHGEPTAAAGTTAPRPAGTDCAVVVVTYRSAADLRGLLDSVPAAAGGLRVTVTVIDNDSRDDVADVVAHRDGVRLVRAAGNLGYAGGINLAYRHLPASRWVLVLNPDLVLDPGAIETMVDCAERSGAGAVVPRMLDADGSPSPSLRREPRVSRTLGEALLGDVLPGRPAWAAEMVREPEAYAHEHAVEWATGAALLVSRSAVESVGAWDPRFFLYSEETDYCRRLRSAGWEIRYTPDAVARHRGGGSGTSPDLVALLAVNRVRYARKWHGPPTAAAAWSIGLLHCSLRLRDPGQRRALAALVSRRVRRRLPGAASAAAAGGAP</sequence>
<evidence type="ECO:0000313" key="2">
    <source>
        <dbReference type="EMBL" id="SFN98947.1"/>
    </source>
</evidence>
<dbReference type="Gene3D" id="3.90.550.10">
    <property type="entry name" value="Spore Coat Polysaccharide Biosynthesis Protein SpsA, Chain A"/>
    <property type="match status" value="1"/>
</dbReference>
<keyword evidence="2" id="KW-0808">Transferase</keyword>
<reference evidence="3" key="1">
    <citation type="submission" date="2016-10" db="EMBL/GenBank/DDBJ databases">
        <authorList>
            <person name="Varghese N."/>
            <person name="Submissions S."/>
        </authorList>
    </citation>
    <scope>NUCLEOTIDE SEQUENCE [LARGE SCALE GENOMIC DNA]</scope>
    <source>
        <strain evidence="3">DSM 43161</strain>
    </source>
</reference>
<dbReference type="InterPro" id="IPR029044">
    <property type="entry name" value="Nucleotide-diphossugar_trans"/>
</dbReference>
<feature type="compositionally biased region" description="Low complexity" evidence="1">
    <location>
        <begin position="8"/>
        <end position="21"/>
    </location>
</feature>
<dbReference type="PANTHER" id="PTHR43179:SF7">
    <property type="entry name" value="RHAMNOSYLTRANSFERASE WBBL"/>
    <property type="match status" value="1"/>
</dbReference>
<proteinExistence type="predicted"/>
<name>A0A1I5DII7_9ACTN</name>
<dbReference type="SUPFAM" id="SSF53448">
    <property type="entry name" value="Nucleotide-diphospho-sugar transferases"/>
    <property type="match status" value="1"/>
</dbReference>
<keyword evidence="3" id="KW-1185">Reference proteome</keyword>
<protein>
    <submittedName>
        <fullName evidence="2">Glycosyltransferase, GT2 family</fullName>
    </submittedName>
</protein>
<dbReference type="EMBL" id="FOWE01000002">
    <property type="protein sequence ID" value="SFN98947.1"/>
    <property type="molecule type" value="Genomic_DNA"/>
</dbReference>
<feature type="region of interest" description="Disordered" evidence="1">
    <location>
        <begin position="1"/>
        <end position="21"/>
    </location>
</feature>
<dbReference type="PANTHER" id="PTHR43179">
    <property type="entry name" value="RHAMNOSYLTRANSFERASE WBBL"/>
    <property type="match status" value="1"/>
</dbReference>
<dbReference type="GO" id="GO:0016740">
    <property type="term" value="F:transferase activity"/>
    <property type="evidence" value="ECO:0007669"/>
    <property type="project" value="UniProtKB-KW"/>
</dbReference>
<organism evidence="2 3">
    <name type="scientific">Geodermatophilus obscurus</name>
    <dbReference type="NCBI Taxonomy" id="1861"/>
    <lineage>
        <taxon>Bacteria</taxon>
        <taxon>Bacillati</taxon>
        <taxon>Actinomycetota</taxon>
        <taxon>Actinomycetes</taxon>
        <taxon>Geodermatophilales</taxon>
        <taxon>Geodermatophilaceae</taxon>
        <taxon>Geodermatophilus</taxon>
    </lineage>
</organism>
<dbReference type="CDD" id="cd04186">
    <property type="entry name" value="GT_2_like_c"/>
    <property type="match status" value="1"/>
</dbReference>
<dbReference type="AlphaFoldDB" id="A0A1I5DII7"/>
<evidence type="ECO:0000313" key="3">
    <source>
        <dbReference type="Proteomes" id="UP000183642"/>
    </source>
</evidence>
<dbReference type="Proteomes" id="UP000183642">
    <property type="component" value="Unassembled WGS sequence"/>
</dbReference>
<dbReference type="RefSeq" id="WP_177225103.1">
    <property type="nucleotide sequence ID" value="NZ_FOWE01000002.1"/>
</dbReference>
<gene>
    <name evidence="2" type="ORF">SAMN05660359_00802</name>
</gene>